<protein>
    <recommendedName>
        <fullName evidence="5">Major facilitator superfamily (MFS) profile domain-containing protein</fullName>
    </recommendedName>
</protein>
<feature type="transmembrane region" description="Helical" evidence="4">
    <location>
        <begin position="149"/>
        <end position="170"/>
    </location>
</feature>
<feature type="transmembrane region" description="Helical" evidence="4">
    <location>
        <begin position="196"/>
        <end position="220"/>
    </location>
</feature>
<dbReference type="InterPro" id="IPR036259">
    <property type="entry name" value="MFS_trans_sf"/>
</dbReference>
<keyword evidence="7" id="KW-1185">Reference proteome</keyword>
<dbReference type="Proteomes" id="UP000501534">
    <property type="component" value="Chromosome"/>
</dbReference>
<evidence type="ECO:0000313" key="6">
    <source>
        <dbReference type="EMBL" id="QJR12436.1"/>
    </source>
</evidence>
<keyword evidence="2 4" id="KW-1133">Transmembrane helix</keyword>
<sequence>MAVLVGLYCARLGFSATQIGGVLSAALWGAALAAFITLVIGPRLPERAMLVALTGLPMLGGAVLISTDAFPIVLVAAFVGMLNIHGRDRGAIPILEQALFPATTTDADRTRVFAWYNVLLDSGYAVGGLFAAVPTLLESSFGMAPLEALRLALAAFCVLYFAAAVLYMRLPAIADDVKPVGISELSPESRPIVTKISLLFLLDAFGGGFIGTALFAYFFAEKYGASAATIAILFSAGRVLSAFSHLAAAWLAKRIGLVNTMVFTHAPTSFLLFTIVATDSFAWAAFFFLLREALNEMDVPTRQSYVMAVVQPHERLAVSGITNLVRSCGWALAPMLAGVMMQRFGIGVPLVAAGVAKLSYDFLLWREFRRLKAPEEME</sequence>
<name>A0A6M4GYX4_9PROT</name>
<dbReference type="PANTHER" id="PTHR23520">
    <property type="entry name" value="TRANSPORTER, PUTATIVE (AFU_ORTHOLOGUE AFUA_3G04000)-RELATED"/>
    <property type="match status" value="1"/>
</dbReference>
<accession>A0A6M4GYX4</accession>
<organism evidence="6 7">
    <name type="scientific">Usitatibacter rugosus</name>
    <dbReference type="NCBI Taxonomy" id="2732067"/>
    <lineage>
        <taxon>Bacteria</taxon>
        <taxon>Pseudomonadati</taxon>
        <taxon>Pseudomonadota</taxon>
        <taxon>Betaproteobacteria</taxon>
        <taxon>Nitrosomonadales</taxon>
        <taxon>Usitatibacteraceae</taxon>
        <taxon>Usitatibacter</taxon>
    </lineage>
</organism>
<dbReference type="KEGG" id="uru:DSM104443_03522"/>
<dbReference type="PANTHER" id="PTHR23520:SF5">
    <property type="entry name" value="TRANSPORTER, PUTATIVE (AFU_ORTHOLOGUE AFUA_3G04000)-RELATED"/>
    <property type="match status" value="1"/>
</dbReference>
<evidence type="ECO:0000259" key="5">
    <source>
        <dbReference type="PROSITE" id="PS50850"/>
    </source>
</evidence>
<feature type="transmembrane region" description="Helical" evidence="4">
    <location>
        <begin position="56"/>
        <end position="79"/>
    </location>
</feature>
<dbReference type="GO" id="GO:0022857">
    <property type="term" value="F:transmembrane transporter activity"/>
    <property type="evidence" value="ECO:0007669"/>
    <property type="project" value="InterPro"/>
</dbReference>
<evidence type="ECO:0000256" key="3">
    <source>
        <dbReference type="ARBA" id="ARBA00023136"/>
    </source>
</evidence>
<evidence type="ECO:0000256" key="4">
    <source>
        <dbReference type="SAM" id="Phobius"/>
    </source>
</evidence>
<dbReference type="PROSITE" id="PS50850">
    <property type="entry name" value="MFS"/>
    <property type="match status" value="1"/>
</dbReference>
<evidence type="ECO:0000313" key="7">
    <source>
        <dbReference type="Proteomes" id="UP000501534"/>
    </source>
</evidence>
<dbReference type="Pfam" id="PF07690">
    <property type="entry name" value="MFS_1"/>
    <property type="match status" value="1"/>
</dbReference>
<dbReference type="EMBL" id="CP053069">
    <property type="protein sequence ID" value="QJR12436.1"/>
    <property type="molecule type" value="Genomic_DNA"/>
</dbReference>
<feature type="transmembrane region" description="Helical" evidence="4">
    <location>
        <begin position="270"/>
        <end position="290"/>
    </location>
</feature>
<dbReference type="Gene3D" id="1.20.1250.20">
    <property type="entry name" value="MFS general substrate transporter like domains"/>
    <property type="match status" value="1"/>
</dbReference>
<feature type="transmembrane region" description="Helical" evidence="4">
    <location>
        <begin position="25"/>
        <end position="44"/>
    </location>
</feature>
<dbReference type="RefSeq" id="WP_171094638.1">
    <property type="nucleotide sequence ID" value="NZ_CP053069.1"/>
</dbReference>
<gene>
    <name evidence="6" type="ORF">DSM104443_03522</name>
</gene>
<dbReference type="InterPro" id="IPR011701">
    <property type="entry name" value="MFS"/>
</dbReference>
<dbReference type="AlphaFoldDB" id="A0A6M4GYX4"/>
<dbReference type="SUPFAM" id="SSF103473">
    <property type="entry name" value="MFS general substrate transporter"/>
    <property type="match status" value="1"/>
</dbReference>
<keyword evidence="3 4" id="KW-0472">Membrane</keyword>
<evidence type="ECO:0000256" key="1">
    <source>
        <dbReference type="ARBA" id="ARBA00022692"/>
    </source>
</evidence>
<dbReference type="InterPro" id="IPR020846">
    <property type="entry name" value="MFS_dom"/>
</dbReference>
<keyword evidence="1 4" id="KW-0812">Transmembrane</keyword>
<feature type="transmembrane region" description="Helical" evidence="4">
    <location>
        <begin position="113"/>
        <end position="137"/>
    </location>
</feature>
<feature type="transmembrane region" description="Helical" evidence="4">
    <location>
        <begin position="227"/>
        <end position="250"/>
    </location>
</feature>
<proteinExistence type="predicted"/>
<evidence type="ECO:0000256" key="2">
    <source>
        <dbReference type="ARBA" id="ARBA00022989"/>
    </source>
</evidence>
<reference evidence="6 7" key="1">
    <citation type="submission" date="2020-04" db="EMBL/GenBank/DDBJ databases">
        <title>Usitatibacter rugosus gen. nov., sp. nov. and Usitatibacter palustris sp. nov., novel members of Usitatibacteraceae fam. nov. within the order Nitrosomonadales isolated from soil.</title>
        <authorList>
            <person name="Huber K.J."/>
            <person name="Neumann-Schaal M."/>
            <person name="Geppert A."/>
            <person name="Luckner M."/>
            <person name="Wanner G."/>
            <person name="Overmann J."/>
        </authorList>
    </citation>
    <scope>NUCLEOTIDE SEQUENCE [LARGE SCALE GENOMIC DNA]</scope>
    <source>
        <strain evidence="6 7">0125_3</strain>
    </source>
</reference>
<feature type="domain" description="Major facilitator superfamily (MFS) profile" evidence="5">
    <location>
        <begin position="192"/>
        <end position="378"/>
    </location>
</feature>